<dbReference type="AlphaFoldDB" id="A0A382AP59"/>
<evidence type="ECO:0000256" key="1">
    <source>
        <dbReference type="ARBA" id="ARBA00001946"/>
    </source>
</evidence>
<organism evidence="4">
    <name type="scientific">marine metagenome</name>
    <dbReference type="NCBI Taxonomy" id="408172"/>
    <lineage>
        <taxon>unclassified sequences</taxon>
        <taxon>metagenomes</taxon>
        <taxon>ecological metagenomes</taxon>
    </lineage>
</organism>
<sequence length="156" mass="18101">MRFSLGTGGAVLLNNRLLMVHHTYEPKVWRIPGGYVKPEEAAHDACIREIFEETQIRTKVDGLLGVRHRINKKDNSTYLIFQLTPIDFHNPIPDQREIDDARYFLLSEIEEFSKDQMPELNRLVARRLLSGTPPMLLSNFGDVNYTNQPYDLYLPN</sequence>
<protein>
    <recommendedName>
        <fullName evidence="3">Nudix hydrolase domain-containing protein</fullName>
    </recommendedName>
</protein>
<dbReference type="PANTHER" id="PTHR43046:SF2">
    <property type="entry name" value="8-OXO-DGTP DIPHOSPHATASE-RELATED"/>
    <property type="match status" value="1"/>
</dbReference>
<dbReference type="Gene3D" id="3.90.79.10">
    <property type="entry name" value="Nucleoside Triphosphate Pyrophosphohydrolase"/>
    <property type="match status" value="1"/>
</dbReference>
<dbReference type="PROSITE" id="PS51462">
    <property type="entry name" value="NUDIX"/>
    <property type="match status" value="1"/>
</dbReference>
<gene>
    <name evidence="4" type="ORF">METZ01_LOCUS156043</name>
</gene>
<dbReference type="InterPro" id="IPR015797">
    <property type="entry name" value="NUDIX_hydrolase-like_dom_sf"/>
</dbReference>
<comment type="cofactor">
    <cofactor evidence="1">
        <name>Mg(2+)</name>
        <dbReference type="ChEBI" id="CHEBI:18420"/>
    </cofactor>
</comment>
<evidence type="ECO:0000313" key="4">
    <source>
        <dbReference type="EMBL" id="SVB03189.1"/>
    </source>
</evidence>
<dbReference type="PANTHER" id="PTHR43046">
    <property type="entry name" value="GDP-MANNOSE MANNOSYL HYDROLASE"/>
    <property type="match status" value="1"/>
</dbReference>
<accession>A0A382AP59</accession>
<dbReference type="GO" id="GO:0016787">
    <property type="term" value="F:hydrolase activity"/>
    <property type="evidence" value="ECO:0007669"/>
    <property type="project" value="UniProtKB-KW"/>
</dbReference>
<evidence type="ECO:0000259" key="3">
    <source>
        <dbReference type="PROSITE" id="PS51462"/>
    </source>
</evidence>
<proteinExistence type="predicted"/>
<dbReference type="SUPFAM" id="SSF55811">
    <property type="entry name" value="Nudix"/>
    <property type="match status" value="1"/>
</dbReference>
<evidence type="ECO:0000256" key="2">
    <source>
        <dbReference type="ARBA" id="ARBA00022801"/>
    </source>
</evidence>
<dbReference type="InterPro" id="IPR000086">
    <property type="entry name" value="NUDIX_hydrolase_dom"/>
</dbReference>
<name>A0A382AP59_9ZZZZ</name>
<feature type="domain" description="Nudix hydrolase" evidence="3">
    <location>
        <begin position="2"/>
        <end position="130"/>
    </location>
</feature>
<reference evidence="4" key="1">
    <citation type="submission" date="2018-05" db="EMBL/GenBank/DDBJ databases">
        <authorList>
            <person name="Lanie J.A."/>
            <person name="Ng W.-L."/>
            <person name="Kazmierczak K.M."/>
            <person name="Andrzejewski T.M."/>
            <person name="Davidsen T.M."/>
            <person name="Wayne K.J."/>
            <person name="Tettelin H."/>
            <person name="Glass J.I."/>
            <person name="Rusch D."/>
            <person name="Podicherti R."/>
            <person name="Tsui H.-C.T."/>
            <person name="Winkler M.E."/>
        </authorList>
    </citation>
    <scope>NUCLEOTIDE SEQUENCE</scope>
</reference>
<dbReference type="EMBL" id="UINC01026190">
    <property type="protein sequence ID" value="SVB03189.1"/>
    <property type="molecule type" value="Genomic_DNA"/>
</dbReference>
<keyword evidence="2" id="KW-0378">Hydrolase</keyword>
<dbReference type="Pfam" id="PF00293">
    <property type="entry name" value="NUDIX"/>
    <property type="match status" value="1"/>
</dbReference>